<organism evidence="2 3">
    <name type="scientific">Thalassolituus maritimus</name>
    <dbReference type="NCBI Taxonomy" id="484498"/>
    <lineage>
        <taxon>Bacteria</taxon>
        <taxon>Pseudomonadati</taxon>
        <taxon>Pseudomonadota</taxon>
        <taxon>Gammaproteobacteria</taxon>
        <taxon>Oceanospirillales</taxon>
        <taxon>Oceanospirillaceae</taxon>
        <taxon>Thalassolituus</taxon>
    </lineage>
</organism>
<reference evidence="3" key="1">
    <citation type="submission" date="2017-01" db="EMBL/GenBank/DDBJ databases">
        <authorList>
            <person name="Varghese N."/>
            <person name="Submissions S."/>
        </authorList>
    </citation>
    <scope>NUCLEOTIDE SEQUENCE [LARGE SCALE GENOMIC DNA]</scope>
    <source>
        <strain evidence="3">DSM 24913</strain>
    </source>
</reference>
<dbReference type="RefSeq" id="WP_076517948.1">
    <property type="nucleotide sequence ID" value="NZ_FTOH01000014.1"/>
</dbReference>
<gene>
    <name evidence="2" type="ORF">SAMN05421686_11421</name>
</gene>
<feature type="signal peptide" evidence="1">
    <location>
        <begin position="1"/>
        <end position="27"/>
    </location>
</feature>
<dbReference type="OrthoDB" id="6121167at2"/>
<protein>
    <submittedName>
        <fullName evidence="2">Uncharacterized protein</fullName>
    </submittedName>
</protein>
<sequence>MKDINNFSVLAGAVLSLSIAASPLSFAEITEIPAEEMTESYIRDTTVIVRKKAPTQQNERRSIIRVSPLEDDFSEGESTSQSTIDMREQYEAMPYDMTAQTEYEFARISQTIPETPTYDHDKFVNEATLRAALGLEEGTPIDYENLSLSNAVYPDGVVPSSELAISPYSFEIVIPNAGNLSPESHSTPNGDFDINVTPDEIRFQLNSPR</sequence>
<accession>A0A1N7Q5M1</accession>
<proteinExistence type="predicted"/>
<dbReference type="STRING" id="484498.SAMN05421686_11421"/>
<evidence type="ECO:0000313" key="2">
    <source>
        <dbReference type="EMBL" id="SIT18131.1"/>
    </source>
</evidence>
<feature type="chain" id="PRO_5012975627" evidence="1">
    <location>
        <begin position="28"/>
        <end position="209"/>
    </location>
</feature>
<dbReference type="Proteomes" id="UP000185639">
    <property type="component" value="Unassembled WGS sequence"/>
</dbReference>
<dbReference type="AlphaFoldDB" id="A0A1N7Q5M1"/>
<evidence type="ECO:0000256" key="1">
    <source>
        <dbReference type="SAM" id="SignalP"/>
    </source>
</evidence>
<keyword evidence="3" id="KW-1185">Reference proteome</keyword>
<evidence type="ECO:0000313" key="3">
    <source>
        <dbReference type="Proteomes" id="UP000185639"/>
    </source>
</evidence>
<keyword evidence="1" id="KW-0732">Signal</keyword>
<name>A0A1N7Q5M1_9GAMM</name>
<dbReference type="EMBL" id="FTOH01000014">
    <property type="protein sequence ID" value="SIT18131.1"/>
    <property type="molecule type" value="Genomic_DNA"/>
</dbReference>